<feature type="transmembrane region" description="Helical" evidence="1">
    <location>
        <begin position="340"/>
        <end position="361"/>
    </location>
</feature>
<name>A0ABU8JB87_9GAMM</name>
<gene>
    <name evidence="3" type="ORF">WAT24_07025</name>
</gene>
<feature type="transmembrane region" description="Helical" evidence="1">
    <location>
        <begin position="59"/>
        <end position="80"/>
    </location>
</feature>
<keyword evidence="1" id="KW-0472">Membrane</keyword>
<keyword evidence="3" id="KW-0808">Transferase</keyword>
<dbReference type="Pfam" id="PF01757">
    <property type="entry name" value="Acyl_transf_3"/>
    <property type="match status" value="1"/>
</dbReference>
<reference evidence="3 4" key="1">
    <citation type="journal article" date="2014" name="Int. J. Syst. Evol. Microbiol.">
        <title>Fulvimonas yonginensis sp. nov., isolated from greenhouse soil, and emended description of the genus Fulvimonas.</title>
        <authorList>
            <person name="Ahn J.H."/>
            <person name="Kim S.J."/>
            <person name="Weon H.Y."/>
            <person name="Hong S.B."/>
            <person name="Seok S.J."/>
            <person name="Kwon S.W."/>
        </authorList>
    </citation>
    <scope>NUCLEOTIDE SEQUENCE [LARGE SCALE GENOMIC DNA]</scope>
    <source>
        <strain evidence="3 4">KACC 16952</strain>
    </source>
</reference>
<protein>
    <submittedName>
        <fullName evidence="3">Acyltransferase</fullName>
        <ecNumber evidence="3">2.3.-.-</ecNumber>
    </submittedName>
</protein>
<feature type="transmembrane region" description="Helical" evidence="1">
    <location>
        <begin position="273"/>
        <end position="291"/>
    </location>
</feature>
<accession>A0ABU8JB87</accession>
<dbReference type="EC" id="2.3.-.-" evidence="3"/>
<feature type="transmembrane region" description="Helical" evidence="1">
    <location>
        <begin position="186"/>
        <end position="204"/>
    </location>
</feature>
<feature type="transmembrane region" description="Helical" evidence="1">
    <location>
        <begin position="101"/>
        <end position="126"/>
    </location>
</feature>
<keyword evidence="1" id="KW-1133">Transmembrane helix</keyword>
<feature type="domain" description="Acyltransferase 3" evidence="2">
    <location>
        <begin position="12"/>
        <end position="351"/>
    </location>
</feature>
<feature type="transmembrane region" description="Helical" evidence="1">
    <location>
        <begin position="247"/>
        <end position="267"/>
    </location>
</feature>
<evidence type="ECO:0000313" key="3">
    <source>
        <dbReference type="EMBL" id="MEI7036504.1"/>
    </source>
</evidence>
<dbReference type="InterPro" id="IPR002656">
    <property type="entry name" value="Acyl_transf_3_dom"/>
</dbReference>
<feature type="transmembrane region" description="Helical" evidence="1">
    <location>
        <begin position="311"/>
        <end position="328"/>
    </location>
</feature>
<dbReference type="GO" id="GO:0016746">
    <property type="term" value="F:acyltransferase activity"/>
    <property type="evidence" value="ECO:0007669"/>
    <property type="project" value="UniProtKB-KW"/>
</dbReference>
<keyword evidence="1" id="KW-0812">Transmembrane</keyword>
<keyword evidence="4" id="KW-1185">Reference proteome</keyword>
<dbReference type="RefSeq" id="WP_336807119.1">
    <property type="nucleotide sequence ID" value="NZ_JBBBNY010000003.1"/>
</dbReference>
<feature type="transmembrane region" description="Helical" evidence="1">
    <location>
        <begin position="161"/>
        <end position="181"/>
    </location>
</feature>
<proteinExistence type="predicted"/>
<dbReference type="InterPro" id="IPR050879">
    <property type="entry name" value="Acyltransferase_3"/>
</dbReference>
<comment type="caution">
    <text evidence="3">The sequence shown here is derived from an EMBL/GenBank/DDBJ whole genome shotgun (WGS) entry which is preliminary data.</text>
</comment>
<dbReference type="PANTHER" id="PTHR23028">
    <property type="entry name" value="ACETYLTRANSFERASE"/>
    <property type="match status" value="1"/>
</dbReference>
<organism evidence="3 4">
    <name type="scientific">Fulvimonas yonginensis</name>
    <dbReference type="NCBI Taxonomy" id="1495200"/>
    <lineage>
        <taxon>Bacteria</taxon>
        <taxon>Pseudomonadati</taxon>
        <taxon>Pseudomonadota</taxon>
        <taxon>Gammaproteobacteria</taxon>
        <taxon>Lysobacterales</taxon>
        <taxon>Rhodanobacteraceae</taxon>
        <taxon>Fulvimonas</taxon>
    </lineage>
</organism>
<evidence type="ECO:0000313" key="4">
    <source>
        <dbReference type="Proteomes" id="UP001381174"/>
    </source>
</evidence>
<sequence>MDEAARHALPRNAGIDLLRGLAIVFVLLNHLGLPMRIPLKATALADVLPVRLLQALNYNGYEAVFVFFVISGFLIAGNALQRWGSLARIEPAAFYARRFARIVPCLVALLAVLVVLHGLGVADYVIHRPGQSLGRALLAALGLHLNWYEGLTGYLPGSWDVLWSLSIEEAFYLGFPLVCLLTRRTWVLAPLLFMLALSLPWTRAALDGKEIWQEKAYLPGMAAIATGVLGALAPAPARVWPPLACRVLRRFGALGLLGATLGGHWLWPLLHEGTLLLLTGSTLALLVAFRLDAPGVPRGLRWLCSWGRLSYEIYLSHMFVVYGLMRLYRWSGADPRLGFLWYPAAFALCWALGCGVARWLSGPCERWLRGRWPRPAPARVGAASAAG</sequence>
<dbReference type="Proteomes" id="UP001381174">
    <property type="component" value="Unassembled WGS sequence"/>
</dbReference>
<dbReference type="PANTHER" id="PTHR23028:SF53">
    <property type="entry name" value="ACYL_TRANSF_3 DOMAIN-CONTAINING PROTEIN"/>
    <property type="match status" value="1"/>
</dbReference>
<feature type="transmembrane region" description="Helical" evidence="1">
    <location>
        <begin position="216"/>
        <end position="235"/>
    </location>
</feature>
<evidence type="ECO:0000256" key="1">
    <source>
        <dbReference type="SAM" id="Phobius"/>
    </source>
</evidence>
<evidence type="ECO:0000259" key="2">
    <source>
        <dbReference type="Pfam" id="PF01757"/>
    </source>
</evidence>
<dbReference type="EMBL" id="JBBBNY010000003">
    <property type="protein sequence ID" value="MEI7036504.1"/>
    <property type="molecule type" value="Genomic_DNA"/>
</dbReference>
<keyword evidence="3" id="KW-0012">Acyltransferase</keyword>
<feature type="transmembrane region" description="Helical" evidence="1">
    <location>
        <begin position="21"/>
        <end position="39"/>
    </location>
</feature>